<dbReference type="Pfam" id="PF08808">
    <property type="entry name" value="RES"/>
    <property type="match status" value="1"/>
</dbReference>
<keyword evidence="3" id="KW-1185">Reference proteome</keyword>
<sequence length="237" mass="26734">MSFNTWTPAALSSEARPWAGAVWRMVEAQHIASTMKIVDNHDEQDLLESLLEGSKPAHPAGALKLDYLLATPFRYSPLRGGSRFRAITDPGVFYGAESVRTASAELGYWRWRFLKDAVDLEKLEPVAHTAFRADVKTQVVDLRQAPFSLDAPHWLHPTDYTATQTIAQVARKANLGGIQYQSVRDPNPAWCLALLTPQAFAKLKPHPLMQIWWLAVHQDSVTWRRDKESMIFAAADW</sequence>
<protein>
    <recommendedName>
        <fullName evidence="1">RES domain-containing protein</fullName>
    </recommendedName>
</protein>
<accession>Q21UM9</accession>
<dbReference type="KEGG" id="rfr:Rfer_2812"/>
<name>Q21UM9_ALBFT</name>
<feature type="domain" description="RES" evidence="1">
    <location>
        <begin position="72"/>
        <end position="206"/>
    </location>
</feature>
<dbReference type="SMART" id="SM00953">
    <property type="entry name" value="RES"/>
    <property type="match status" value="1"/>
</dbReference>
<evidence type="ECO:0000259" key="1">
    <source>
        <dbReference type="SMART" id="SM00953"/>
    </source>
</evidence>
<dbReference type="eggNOG" id="ENOG502ZAMM">
    <property type="taxonomic scope" value="Bacteria"/>
</dbReference>
<dbReference type="STRING" id="338969.Rfer_2812"/>
<dbReference type="InterPro" id="IPR014914">
    <property type="entry name" value="RES_dom"/>
</dbReference>
<evidence type="ECO:0000313" key="2">
    <source>
        <dbReference type="EMBL" id="ABD70524.1"/>
    </source>
</evidence>
<dbReference type="AlphaFoldDB" id="Q21UM9"/>
<dbReference type="EMBL" id="CP000267">
    <property type="protein sequence ID" value="ABD70524.1"/>
    <property type="molecule type" value="Genomic_DNA"/>
</dbReference>
<proteinExistence type="predicted"/>
<gene>
    <name evidence="2" type="ordered locus">Rfer_2812</name>
</gene>
<reference evidence="3" key="1">
    <citation type="submission" date="2006-02" db="EMBL/GenBank/DDBJ databases">
        <title>Complete sequence of chromosome of Rhodoferax ferrireducens DSM 15236.</title>
        <authorList>
            <person name="Copeland A."/>
            <person name="Lucas S."/>
            <person name="Lapidus A."/>
            <person name="Barry K."/>
            <person name="Detter J.C."/>
            <person name="Glavina del Rio T."/>
            <person name="Hammon N."/>
            <person name="Israni S."/>
            <person name="Pitluck S."/>
            <person name="Brettin T."/>
            <person name="Bruce D."/>
            <person name="Han C."/>
            <person name="Tapia R."/>
            <person name="Gilna P."/>
            <person name="Kiss H."/>
            <person name="Schmutz J."/>
            <person name="Larimer F."/>
            <person name="Land M."/>
            <person name="Kyrpides N."/>
            <person name="Ivanova N."/>
            <person name="Richardson P."/>
        </authorList>
    </citation>
    <scope>NUCLEOTIDE SEQUENCE [LARGE SCALE GENOMIC DNA]</scope>
    <source>
        <strain evidence="3">ATCC BAA-621 / DSM 15236 / T118</strain>
    </source>
</reference>
<dbReference type="Proteomes" id="UP000008332">
    <property type="component" value="Chromosome"/>
</dbReference>
<dbReference type="RefSeq" id="WP_011465090.1">
    <property type="nucleotide sequence ID" value="NC_007908.1"/>
</dbReference>
<organism evidence="2 3">
    <name type="scientific">Albidiferax ferrireducens (strain ATCC BAA-621 / DSM 15236 / T118)</name>
    <name type="common">Rhodoferax ferrireducens</name>
    <dbReference type="NCBI Taxonomy" id="338969"/>
    <lineage>
        <taxon>Bacteria</taxon>
        <taxon>Pseudomonadati</taxon>
        <taxon>Pseudomonadota</taxon>
        <taxon>Betaproteobacteria</taxon>
        <taxon>Burkholderiales</taxon>
        <taxon>Comamonadaceae</taxon>
        <taxon>Rhodoferax</taxon>
    </lineage>
</organism>
<evidence type="ECO:0000313" key="3">
    <source>
        <dbReference type="Proteomes" id="UP000008332"/>
    </source>
</evidence>
<dbReference type="HOGENOM" id="CLU_097447_0_0_4"/>